<reference evidence="1 2" key="1">
    <citation type="submission" date="2018-06" db="EMBL/GenBank/DDBJ databases">
        <title>Comparative genomics reveals the genomic features of Rhizophagus irregularis, R. cerebriforme, R. diaphanum and Gigaspora rosea, and their symbiotic lifestyle signature.</title>
        <authorList>
            <person name="Morin E."/>
            <person name="San Clemente H."/>
            <person name="Chen E.C.H."/>
            <person name="De La Providencia I."/>
            <person name="Hainaut M."/>
            <person name="Kuo A."/>
            <person name="Kohler A."/>
            <person name="Murat C."/>
            <person name="Tang N."/>
            <person name="Roy S."/>
            <person name="Loubradou J."/>
            <person name="Henrissat B."/>
            <person name="Grigoriev I.V."/>
            <person name="Corradi N."/>
            <person name="Roux C."/>
            <person name="Martin F.M."/>
        </authorList>
    </citation>
    <scope>NUCLEOTIDE SEQUENCE [LARGE SCALE GENOMIC DNA]</scope>
    <source>
        <strain evidence="1 2">DAOM 227022</strain>
    </source>
</reference>
<keyword evidence="2" id="KW-1185">Reference proteome</keyword>
<dbReference type="AlphaFoldDB" id="A0A397SWS5"/>
<protein>
    <recommendedName>
        <fullName evidence="3">DNA helicase</fullName>
    </recommendedName>
</protein>
<gene>
    <name evidence="1" type="ORF">C1645_738104</name>
</gene>
<dbReference type="Proteomes" id="UP000265703">
    <property type="component" value="Unassembled WGS sequence"/>
</dbReference>
<dbReference type="EMBL" id="QKYT01000191">
    <property type="protein sequence ID" value="RIA90112.1"/>
    <property type="molecule type" value="Genomic_DNA"/>
</dbReference>
<comment type="caution">
    <text evidence="1">The sequence shown here is derived from an EMBL/GenBank/DDBJ whole genome shotgun (WGS) entry which is preliminary data.</text>
</comment>
<organism evidence="1 2">
    <name type="scientific">Glomus cerebriforme</name>
    <dbReference type="NCBI Taxonomy" id="658196"/>
    <lineage>
        <taxon>Eukaryota</taxon>
        <taxon>Fungi</taxon>
        <taxon>Fungi incertae sedis</taxon>
        <taxon>Mucoromycota</taxon>
        <taxon>Glomeromycotina</taxon>
        <taxon>Glomeromycetes</taxon>
        <taxon>Glomerales</taxon>
        <taxon>Glomeraceae</taxon>
        <taxon>Glomus</taxon>
    </lineage>
</organism>
<evidence type="ECO:0000313" key="1">
    <source>
        <dbReference type="EMBL" id="RIA90112.1"/>
    </source>
</evidence>
<evidence type="ECO:0000313" key="2">
    <source>
        <dbReference type="Proteomes" id="UP000265703"/>
    </source>
</evidence>
<proteinExistence type="predicted"/>
<name>A0A397SWS5_9GLOM</name>
<dbReference type="STRING" id="658196.A0A397SWS5"/>
<sequence>MEIILSFILRQSRRQIQDKEYYIVLQEIRLGKFSSTTWNILYQKTNFPNHLHLQQGARVMYLKNNLMDKNIFNGLTQIIWPLQVLKGFFSSLDIILKVSDLNRLQSLS</sequence>
<accession>A0A397SWS5</accession>
<evidence type="ECO:0008006" key="3">
    <source>
        <dbReference type="Google" id="ProtNLM"/>
    </source>
</evidence>